<keyword evidence="2" id="KW-1185">Reference proteome</keyword>
<sequence>MNEIARLLRQEGLDPQPAFLADSGLQIGQQVEIAPYRLICRVDAGHLILCRFYRTSDSGPQVSSLVRFWRLLRRCFQRLPSLNSVRMLVITDVLDQRLALQRQQLVRLLHRLGAVGVLQDGEHWLEIPAARLLHQRQSPGSSQ</sequence>
<evidence type="ECO:0000313" key="2">
    <source>
        <dbReference type="Proteomes" id="UP000194040"/>
    </source>
</evidence>
<protein>
    <submittedName>
        <fullName evidence="1">Secreted effector protein</fullName>
    </submittedName>
</protein>
<name>A0ABX3XH88_9GAMM</name>
<dbReference type="EMBL" id="LUTQ01000012">
    <property type="protein sequence ID" value="OSN10910.1"/>
    <property type="molecule type" value="Genomic_DNA"/>
</dbReference>
<gene>
    <name evidence="1" type="ORF">AU512_05840</name>
</gene>
<comment type="caution">
    <text evidence="1">The sequence shown here is derived from an EMBL/GenBank/DDBJ whole genome shotgun (WGS) entry which is preliminary data.</text>
</comment>
<dbReference type="RefSeq" id="WP_094100570.1">
    <property type="nucleotide sequence ID" value="NZ_LUTQ01000012.1"/>
</dbReference>
<evidence type="ECO:0000313" key="1">
    <source>
        <dbReference type="EMBL" id="OSN10910.1"/>
    </source>
</evidence>
<organism evidence="1 2">
    <name type="scientific">Lonsdalea iberica</name>
    <dbReference type="NCBI Taxonomy" id="1082703"/>
    <lineage>
        <taxon>Bacteria</taxon>
        <taxon>Pseudomonadati</taxon>
        <taxon>Pseudomonadota</taxon>
        <taxon>Gammaproteobacteria</taxon>
        <taxon>Enterobacterales</taxon>
        <taxon>Pectobacteriaceae</taxon>
        <taxon>Lonsdalea</taxon>
    </lineage>
</organism>
<accession>A0ABX3XH88</accession>
<proteinExistence type="predicted"/>
<reference evidence="1 2" key="1">
    <citation type="submission" date="2016-02" db="EMBL/GenBank/DDBJ databases">
        <title>Species-wide whole genome sequencing reveals diversity, host range in Lonsdalea quercina.</title>
        <authorList>
            <person name="Li Y."/>
        </authorList>
    </citation>
    <scope>NUCLEOTIDE SEQUENCE [LARGE SCALE GENOMIC DNA]</scope>
    <source>
        <strain evidence="1 2">LMG 26265</strain>
    </source>
</reference>
<dbReference type="Proteomes" id="UP000194040">
    <property type="component" value="Unassembled WGS sequence"/>
</dbReference>